<dbReference type="PANTHER" id="PTHR34294">
    <property type="entry name" value="TRANSCRIPTIONAL REGULATOR-RELATED"/>
    <property type="match status" value="1"/>
</dbReference>
<evidence type="ECO:0000256" key="3">
    <source>
        <dbReference type="ARBA" id="ARBA00023125"/>
    </source>
</evidence>
<dbReference type="InterPro" id="IPR036388">
    <property type="entry name" value="WH-like_DNA-bd_sf"/>
</dbReference>
<dbReference type="GO" id="GO:0030246">
    <property type="term" value="F:carbohydrate binding"/>
    <property type="evidence" value="ECO:0007669"/>
    <property type="project" value="InterPro"/>
</dbReference>
<dbReference type="SUPFAM" id="SSF100950">
    <property type="entry name" value="NagB/RpiA/CoA transferase-like"/>
    <property type="match status" value="1"/>
</dbReference>
<evidence type="ECO:0000259" key="5">
    <source>
        <dbReference type="Pfam" id="PF04198"/>
    </source>
</evidence>
<name>A0A0B5DY51_9RHOB</name>
<evidence type="ECO:0000313" key="7">
    <source>
        <dbReference type="Proteomes" id="UP000031521"/>
    </source>
</evidence>
<dbReference type="InterPro" id="IPR037171">
    <property type="entry name" value="NagB/RpiA_transferase-like"/>
</dbReference>
<keyword evidence="2" id="KW-0805">Transcription regulation</keyword>
<gene>
    <name evidence="6" type="ORF">P73_1375</name>
</gene>
<dbReference type="Gene3D" id="1.10.10.10">
    <property type="entry name" value="Winged helix-like DNA-binding domain superfamily/Winged helix DNA-binding domain"/>
    <property type="match status" value="1"/>
</dbReference>
<dbReference type="OrthoDB" id="7065657at2"/>
<dbReference type="RefSeq" id="WP_043869038.1">
    <property type="nucleotide sequence ID" value="NZ_CP004393.1"/>
</dbReference>
<dbReference type="KEGG" id="cid:P73_1375"/>
<comment type="similarity">
    <text evidence="1">Belongs to the SorC transcriptional regulatory family.</text>
</comment>
<accession>A0A0B5DY51</accession>
<dbReference type="InterPro" id="IPR007324">
    <property type="entry name" value="Sugar-bd_dom_put"/>
</dbReference>
<dbReference type="Proteomes" id="UP000031521">
    <property type="component" value="Chromosome"/>
</dbReference>
<dbReference type="Gene3D" id="3.40.50.1360">
    <property type="match status" value="1"/>
</dbReference>
<protein>
    <submittedName>
        <fullName evidence="6">Transcriptional regulator</fullName>
    </submittedName>
</protein>
<keyword evidence="3" id="KW-0238">DNA-binding</keyword>
<reference evidence="6 7" key="1">
    <citation type="journal article" date="2014" name="Int. J. Syst. Evol. Microbiol.">
        <title>Celeribacter indicus sp. nov., a polycyclic aromatic hydrocarbon-degrading bacterium from deep-sea sediment and reclassification of Huaishuia halophila as Celeribacter halophilus comb. nov.</title>
        <authorList>
            <person name="Lai Q."/>
            <person name="Cao J."/>
            <person name="Yuan J."/>
            <person name="Li F."/>
            <person name="Shao Z."/>
        </authorList>
    </citation>
    <scope>NUCLEOTIDE SEQUENCE [LARGE SCALE GENOMIC DNA]</scope>
    <source>
        <strain evidence="6">P73</strain>
    </source>
</reference>
<keyword evidence="7" id="KW-1185">Reference proteome</keyword>
<dbReference type="GO" id="GO:0003677">
    <property type="term" value="F:DNA binding"/>
    <property type="evidence" value="ECO:0007669"/>
    <property type="project" value="UniProtKB-KW"/>
</dbReference>
<proteinExistence type="inferred from homology"/>
<dbReference type="InterPro" id="IPR051054">
    <property type="entry name" value="SorC_transcr_regulators"/>
</dbReference>
<organism evidence="6 7">
    <name type="scientific">Celeribacter indicus</name>
    <dbReference type="NCBI Taxonomy" id="1208324"/>
    <lineage>
        <taxon>Bacteria</taxon>
        <taxon>Pseudomonadati</taxon>
        <taxon>Pseudomonadota</taxon>
        <taxon>Alphaproteobacteria</taxon>
        <taxon>Rhodobacterales</taxon>
        <taxon>Roseobacteraceae</taxon>
        <taxon>Celeribacter</taxon>
    </lineage>
</organism>
<dbReference type="PANTHER" id="PTHR34294:SF1">
    <property type="entry name" value="TRANSCRIPTIONAL REGULATOR LSRR"/>
    <property type="match status" value="1"/>
</dbReference>
<dbReference type="HOGENOM" id="CLU_054506_0_0_5"/>
<dbReference type="AlphaFoldDB" id="A0A0B5DY51"/>
<dbReference type="Pfam" id="PF04198">
    <property type="entry name" value="Sugar-bind"/>
    <property type="match status" value="1"/>
</dbReference>
<keyword evidence="4" id="KW-0804">Transcription</keyword>
<dbReference type="EMBL" id="CP004393">
    <property type="protein sequence ID" value="AJE46090.1"/>
    <property type="molecule type" value="Genomic_DNA"/>
</dbReference>
<evidence type="ECO:0000256" key="4">
    <source>
        <dbReference type="ARBA" id="ARBA00023163"/>
    </source>
</evidence>
<evidence type="ECO:0000313" key="6">
    <source>
        <dbReference type="EMBL" id="AJE46090.1"/>
    </source>
</evidence>
<dbReference type="STRING" id="1208324.P73_1375"/>
<evidence type="ECO:0000256" key="1">
    <source>
        <dbReference type="ARBA" id="ARBA00010466"/>
    </source>
</evidence>
<feature type="domain" description="Sugar-binding" evidence="5">
    <location>
        <begin position="61"/>
        <end position="315"/>
    </location>
</feature>
<sequence length="318" mass="34701">MGSNSDTQDQIREIAWMHYVGGLTQAQIATRRGLSKMKVHRFVQAAHEQGLVKIFVNNVPTNCMELESRLIEDYGLSSCTIVPDVNELQTMDISMPAVASAGARFLHGRLESTDQMILGIGSGRTMSAIVKAMPAIKRKKAEFISVTGDFAALSDANPFEVIHALIDKTEGKGYAFTAPLIVDSEADRTLFLRQRSIRESFDRLRDASMIMIGVGHVGPGSFFRSFGLITEAEQGDMIRQGVAADLAGNLIDDTGAFIDSGIAKRMLGMERDLMHDREIVAVCAGIEKWQAARAALRSGLLNGFISSYSVAQRILDAE</sequence>
<evidence type="ECO:0000256" key="2">
    <source>
        <dbReference type="ARBA" id="ARBA00023015"/>
    </source>
</evidence>